<dbReference type="OMA" id="LTQQGPW"/>
<dbReference type="SUPFAM" id="SSF52058">
    <property type="entry name" value="L domain-like"/>
    <property type="match status" value="1"/>
</dbReference>
<dbReference type="Gene3D" id="3.80.10.10">
    <property type="entry name" value="Ribonuclease Inhibitor"/>
    <property type="match status" value="2"/>
</dbReference>
<dbReference type="Pfam" id="PF13855">
    <property type="entry name" value="LRR_8"/>
    <property type="match status" value="2"/>
</dbReference>
<dbReference type="CDD" id="cd00063">
    <property type="entry name" value="FN3"/>
    <property type="match status" value="1"/>
</dbReference>
<proteinExistence type="predicted"/>
<evidence type="ECO:0000256" key="2">
    <source>
        <dbReference type="ARBA" id="ARBA00022737"/>
    </source>
</evidence>
<keyword evidence="3" id="KW-0812">Transmembrane</keyword>
<dbReference type="Ensembl" id="ENSVKKT00000012507.1">
    <property type="protein sequence ID" value="ENSVKKP00000012217.1"/>
    <property type="gene ID" value="ENSVKKG00000008503.1"/>
</dbReference>
<dbReference type="InterPro" id="IPR013783">
    <property type="entry name" value="Ig-like_fold"/>
</dbReference>
<dbReference type="InterPro" id="IPR003591">
    <property type="entry name" value="Leu-rich_rpt_typical-subtyp"/>
</dbReference>
<keyword evidence="4" id="KW-0732">Signal</keyword>
<sequence length="718" mass="79688">NEYLAILRIVFLLLSSFWKQEPSLHGRSFFHLVKQNTWEENASLTNLSCEELRNQAWTTLHLKNQNLTSFPVCLPEFLEHLDLSVNLLPQLHSQDVAYLPRLQVLTLKHNQIQEVTWGAWSLSSLQALDLSFNLLSSVPACTASSSLASLRWLSLAGNPIAEIQPLAFSCFPRLLFLNLSSTWLGRDGQGGISESAFAMNLRHVGDSTRKPGSALSVLDLSATFLERIHQGWIKNLPGLTSLYLTRMRQLRSLDADIFPHVPTLRELDCRDSQALTLVHTESFNHIPHVALLLFQNCNLSSFSPWNLRSSGNLVINLYGNPLVCHCDISWLFAKPGKIVLQRASETMCFPSPGESVAPLSGPLPLPELYNACQGQRTQELTKAAILADREETVHGSADHPWTLAAVGTTPSTTLETSAGQPFISMVHLDPGKQDATTVNSMDSPEETQYHTVVLTPTTEAPGTSPSQAPSGLFIPHIMAHSEQTTRPLQNTTKAVSLPHLATSDHPVHYEDDDDYEIEQEDSAMEMLQFCDYDPCRHLQKPCPDLQVLSPCLCPGISNDFTIPEPPRLHRVSEIRDTSAEIHWCAPSSAVRFYQLAYHPKDSKMNDTLSGEIYATARRYTLYNLLPGSTYQVCVIASNEAGSSRTAEWDANSTPCSTFATQSSYKPPLVALCATSAFFLTATILLSVCLCKKHRTPHSEQHGTRLVSYKNPAFDYSLK</sequence>
<dbReference type="SMART" id="SM00060">
    <property type="entry name" value="FN3"/>
    <property type="match status" value="1"/>
</dbReference>
<keyword evidence="7" id="KW-1185">Reference proteome</keyword>
<evidence type="ECO:0000313" key="6">
    <source>
        <dbReference type="Ensembl" id="ENSVKKP00000012217.1"/>
    </source>
</evidence>
<keyword evidence="3" id="KW-0472">Membrane</keyword>
<keyword evidence="3" id="KW-1133">Transmembrane helix</keyword>
<dbReference type="SUPFAM" id="SSF49265">
    <property type="entry name" value="Fibronectin type III"/>
    <property type="match status" value="1"/>
</dbReference>
<dbReference type="InterPro" id="IPR032675">
    <property type="entry name" value="LRR_dom_sf"/>
</dbReference>
<evidence type="ECO:0000259" key="5">
    <source>
        <dbReference type="PROSITE" id="PS50853"/>
    </source>
</evidence>
<keyword evidence="1" id="KW-0433">Leucine-rich repeat</keyword>
<dbReference type="Gene3D" id="2.60.40.10">
    <property type="entry name" value="Immunoglobulins"/>
    <property type="match status" value="1"/>
</dbReference>
<feature type="domain" description="Fibronectin type-III" evidence="5">
    <location>
        <begin position="562"/>
        <end position="656"/>
    </location>
</feature>
<dbReference type="PANTHER" id="PTHR24366:SF13">
    <property type="entry name" value="LEUCINE-RICH REPEAT NEURONAL PROTEIN 4"/>
    <property type="match status" value="1"/>
</dbReference>
<protein>
    <submittedName>
        <fullName evidence="6">Leucine rich repeat neuronal 4</fullName>
    </submittedName>
</protein>
<dbReference type="GO" id="GO:0005886">
    <property type="term" value="C:plasma membrane"/>
    <property type="evidence" value="ECO:0007669"/>
    <property type="project" value="TreeGrafter"/>
</dbReference>
<dbReference type="Pfam" id="PF00041">
    <property type="entry name" value="fn3"/>
    <property type="match status" value="1"/>
</dbReference>
<dbReference type="InterPro" id="IPR001611">
    <property type="entry name" value="Leu-rich_rpt"/>
</dbReference>
<organism evidence="6 7">
    <name type="scientific">Varanus komodoensis</name>
    <name type="common">Komodo dragon</name>
    <dbReference type="NCBI Taxonomy" id="61221"/>
    <lineage>
        <taxon>Eukaryota</taxon>
        <taxon>Metazoa</taxon>
        <taxon>Chordata</taxon>
        <taxon>Craniata</taxon>
        <taxon>Vertebrata</taxon>
        <taxon>Euteleostomi</taxon>
        <taxon>Lepidosauria</taxon>
        <taxon>Squamata</taxon>
        <taxon>Bifurcata</taxon>
        <taxon>Unidentata</taxon>
        <taxon>Episquamata</taxon>
        <taxon>Toxicofera</taxon>
        <taxon>Anguimorpha</taxon>
        <taxon>Paleoanguimorpha</taxon>
        <taxon>Varanoidea</taxon>
        <taxon>Varanidae</taxon>
        <taxon>Varanus</taxon>
    </lineage>
</organism>
<accession>A0A8D2JHZ5</accession>
<keyword evidence="2" id="KW-0677">Repeat</keyword>
<dbReference type="PANTHER" id="PTHR24366">
    <property type="entry name" value="IG(IMMUNOGLOBULIN) AND LRR(LEUCINE RICH REPEAT) DOMAINS"/>
    <property type="match status" value="1"/>
</dbReference>
<dbReference type="PROSITE" id="PS51450">
    <property type="entry name" value="LRR"/>
    <property type="match status" value="2"/>
</dbReference>
<evidence type="ECO:0000313" key="7">
    <source>
        <dbReference type="Proteomes" id="UP000694545"/>
    </source>
</evidence>
<name>A0A8D2JHZ5_VARKO</name>
<feature type="transmembrane region" description="Helical" evidence="3">
    <location>
        <begin position="668"/>
        <end position="690"/>
    </location>
</feature>
<reference evidence="6" key="2">
    <citation type="submission" date="2025-09" db="UniProtKB">
        <authorList>
            <consortium name="Ensembl"/>
        </authorList>
    </citation>
    <scope>IDENTIFICATION</scope>
</reference>
<dbReference type="InterPro" id="IPR036116">
    <property type="entry name" value="FN3_sf"/>
</dbReference>
<evidence type="ECO:0000256" key="1">
    <source>
        <dbReference type="ARBA" id="ARBA00022614"/>
    </source>
</evidence>
<evidence type="ECO:0000256" key="4">
    <source>
        <dbReference type="SAM" id="SignalP"/>
    </source>
</evidence>
<dbReference type="AlphaFoldDB" id="A0A8D2JHZ5"/>
<dbReference type="SMART" id="SM00369">
    <property type="entry name" value="LRR_TYP"/>
    <property type="match status" value="4"/>
</dbReference>
<evidence type="ECO:0000256" key="3">
    <source>
        <dbReference type="SAM" id="Phobius"/>
    </source>
</evidence>
<dbReference type="PROSITE" id="PS50853">
    <property type="entry name" value="FN3"/>
    <property type="match status" value="1"/>
</dbReference>
<dbReference type="GO" id="GO:0007616">
    <property type="term" value="P:long-term memory"/>
    <property type="evidence" value="ECO:0007669"/>
    <property type="project" value="TreeGrafter"/>
</dbReference>
<reference evidence="6" key="1">
    <citation type="submission" date="2025-08" db="UniProtKB">
        <authorList>
            <consortium name="Ensembl"/>
        </authorList>
    </citation>
    <scope>IDENTIFICATION</scope>
</reference>
<dbReference type="Proteomes" id="UP000694545">
    <property type="component" value="Unplaced"/>
</dbReference>
<feature type="chain" id="PRO_5034549224" evidence="4">
    <location>
        <begin position="21"/>
        <end position="718"/>
    </location>
</feature>
<dbReference type="InterPro" id="IPR003961">
    <property type="entry name" value="FN3_dom"/>
</dbReference>
<feature type="signal peptide" evidence="4">
    <location>
        <begin position="1"/>
        <end position="20"/>
    </location>
</feature>